<organism evidence="9 10">
    <name type="scientific">Bradymonas sediminis</name>
    <dbReference type="NCBI Taxonomy" id="1548548"/>
    <lineage>
        <taxon>Bacteria</taxon>
        <taxon>Deltaproteobacteria</taxon>
        <taxon>Bradymonadales</taxon>
        <taxon>Bradymonadaceae</taxon>
        <taxon>Bradymonas</taxon>
    </lineage>
</organism>
<name>A0A2Z4FM77_9DELT</name>
<dbReference type="InterPro" id="IPR011576">
    <property type="entry name" value="Pyridox_Oxase_N"/>
</dbReference>
<dbReference type="HAMAP" id="MF_01629">
    <property type="entry name" value="PdxH"/>
    <property type="match status" value="1"/>
</dbReference>
<dbReference type="GO" id="GO:0010181">
    <property type="term" value="F:FMN binding"/>
    <property type="evidence" value="ECO:0007669"/>
    <property type="project" value="UniProtKB-UniRule"/>
</dbReference>
<dbReference type="SUPFAM" id="SSF50475">
    <property type="entry name" value="FMN-binding split barrel"/>
    <property type="match status" value="1"/>
</dbReference>
<dbReference type="Gene3D" id="2.30.110.10">
    <property type="entry name" value="Electron Transport, Fmn-binding Protein, Chain A"/>
    <property type="match status" value="1"/>
</dbReference>
<dbReference type="KEGG" id="bsed:DN745_11555"/>
<evidence type="ECO:0000259" key="7">
    <source>
        <dbReference type="Pfam" id="PF01243"/>
    </source>
</evidence>
<feature type="binding site" evidence="6">
    <location>
        <position position="68"/>
    </location>
    <ligand>
        <name>FMN</name>
        <dbReference type="ChEBI" id="CHEBI:58210"/>
    </ligand>
</feature>
<proteinExistence type="inferred from homology"/>
<dbReference type="InterPro" id="IPR019740">
    <property type="entry name" value="Pyridox_Oxase_CS"/>
</dbReference>
<dbReference type="InterPro" id="IPR000659">
    <property type="entry name" value="Pyridox_Oxase"/>
</dbReference>
<evidence type="ECO:0000259" key="8">
    <source>
        <dbReference type="Pfam" id="PF10590"/>
    </source>
</evidence>
<dbReference type="UniPathway" id="UPA01068">
    <property type="reaction ID" value="UER00304"/>
</dbReference>
<evidence type="ECO:0000256" key="4">
    <source>
        <dbReference type="ARBA" id="ARBA00023002"/>
    </source>
</evidence>
<reference evidence="9 10" key="1">
    <citation type="submission" date="2018-06" db="EMBL/GenBank/DDBJ databases">
        <title>Lujinxingia sediminis gen. nov. sp. nov., a new facultative anaerobic member of the class Deltaproteobacteria, and proposal of Lujinxingaceae fam. nov.</title>
        <authorList>
            <person name="Guo L.-Y."/>
            <person name="Li C.-M."/>
            <person name="Wang S."/>
            <person name="Du Z.-J."/>
        </authorList>
    </citation>
    <scope>NUCLEOTIDE SEQUENCE [LARGE SCALE GENOMIC DNA]</scope>
    <source>
        <strain evidence="9 10">FA350</strain>
    </source>
</reference>
<dbReference type="PANTHER" id="PTHR10851:SF0">
    <property type="entry name" value="PYRIDOXINE-5'-PHOSPHATE OXIDASE"/>
    <property type="match status" value="1"/>
</dbReference>
<feature type="domain" description="Pyridoxine 5'-phosphate oxidase dimerisation C-terminal" evidence="8">
    <location>
        <begin position="157"/>
        <end position="199"/>
    </location>
</feature>
<dbReference type="EC" id="1.4.3.5" evidence="5"/>
<dbReference type="OrthoDB" id="9780392at2"/>
<comment type="cofactor">
    <cofactor evidence="6">
        <name>FMN</name>
        <dbReference type="ChEBI" id="CHEBI:58210"/>
    </cofactor>
    <text evidence="6">Binds 1 FMN per subunit.</text>
</comment>
<evidence type="ECO:0000313" key="9">
    <source>
        <dbReference type="EMBL" id="AWV89940.1"/>
    </source>
</evidence>
<dbReference type="PIRSF" id="PIRSF000190">
    <property type="entry name" value="Pyd_amn-ph_oxd"/>
    <property type="match status" value="1"/>
</dbReference>
<comment type="similarity">
    <text evidence="1">Belongs to the pyridoxamine 5'-phosphate oxidase family.</text>
</comment>
<dbReference type="GO" id="GO:0008615">
    <property type="term" value="P:pyridoxine biosynthetic process"/>
    <property type="evidence" value="ECO:0007669"/>
    <property type="project" value="UniProtKB-UniRule"/>
</dbReference>
<keyword evidence="3 6" id="KW-0288">FMN</keyword>
<evidence type="ECO:0000256" key="1">
    <source>
        <dbReference type="ARBA" id="ARBA00007301"/>
    </source>
</evidence>
<dbReference type="NCBIfam" id="NF004231">
    <property type="entry name" value="PRK05679.1"/>
    <property type="match status" value="1"/>
</dbReference>
<keyword evidence="2" id="KW-0285">Flavoprotein</keyword>
<evidence type="ECO:0000313" key="10">
    <source>
        <dbReference type="Proteomes" id="UP000249799"/>
    </source>
</evidence>
<dbReference type="AlphaFoldDB" id="A0A2Z4FM77"/>
<evidence type="ECO:0000256" key="2">
    <source>
        <dbReference type="ARBA" id="ARBA00022630"/>
    </source>
</evidence>
<keyword evidence="10" id="KW-1185">Reference proteome</keyword>
<dbReference type="Pfam" id="PF10590">
    <property type="entry name" value="PNP_phzG_C"/>
    <property type="match status" value="1"/>
</dbReference>
<feature type="binding site" evidence="6">
    <location>
        <position position="170"/>
    </location>
    <ligand>
        <name>FMN</name>
        <dbReference type="ChEBI" id="CHEBI:58210"/>
    </ligand>
</feature>
<feature type="binding site" evidence="6">
    <location>
        <position position="67"/>
    </location>
    <ligand>
        <name>FMN</name>
        <dbReference type="ChEBI" id="CHEBI:58210"/>
    </ligand>
</feature>
<keyword evidence="4 9" id="KW-0560">Oxidoreductase</keyword>
<feature type="binding site" evidence="6">
    <location>
        <begin position="125"/>
        <end position="126"/>
    </location>
    <ligand>
        <name>FMN</name>
        <dbReference type="ChEBI" id="CHEBI:58210"/>
    </ligand>
</feature>
<dbReference type="InterPro" id="IPR012349">
    <property type="entry name" value="Split_barrel_FMN-bd"/>
</dbReference>
<dbReference type="RefSeq" id="WP_111335014.1">
    <property type="nucleotide sequence ID" value="NZ_CP030032.1"/>
</dbReference>
<feature type="binding site" evidence="6">
    <location>
        <position position="180"/>
    </location>
    <ligand>
        <name>FMN</name>
        <dbReference type="ChEBI" id="CHEBI:58210"/>
    </ligand>
</feature>
<evidence type="ECO:0000256" key="5">
    <source>
        <dbReference type="NCBIfam" id="TIGR00558"/>
    </source>
</evidence>
<evidence type="ECO:0000256" key="6">
    <source>
        <dbReference type="PIRSR" id="PIRSR000190-2"/>
    </source>
</evidence>
<sequence length="199" mass="22826">MTASPETTDPFEWFGRWFDRACAEIDANPDAMSLASVAPGGQPSIRQVLLKDFGPEGFVFYTNYNSRKARELDAHPAVALTWYWRGIERQIRVEGLAERVDAATSDAYFATRSRPSQLGAWASLQSQPLPSPDALAERMAQFEQKFRDQDVPRPPHWGGYRVVPTRIEFWEGAAHRLHERWIFEREDATSPWEITQIFP</sequence>
<feature type="binding site" evidence="6">
    <location>
        <begin position="61"/>
        <end position="62"/>
    </location>
    <ligand>
        <name>FMN</name>
        <dbReference type="ChEBI" id="CHEBI:58210"/>
    </ligand>
</feature>
<dbReference type="PANTHER" id="PTHR10851">
    <property type="entry name" value="PYRIDOXINE-5-PHOSPHATE OXIDASE"/>
    <property type="match status" value="1"/>
</dbReference>
<dbReference type="InterPro" id="IPR019576">
    <property type="entry name" value="Pyridoxamine_oxidase_dimer_C"/>
</dbReference>
<gene>
    <name evidence="9" type="primary">pdxH</name>
    <name evidence="9" type="ORF">DN745_11555</name>
</gene>
<dbReference type="NCBIfam" id="TIGR00558">
    <property type="entry name" value="pdxH"/>
    <property type="match status" value="1"/>
</dbReference>
<accession>A0A2Z4FM77</accession>
<feature type="binding site" evidence="6">
    <location>
        <begin position="46"/>
        <end position="51"/>
    </location>
    <ligand>
        <name>FMN</name>
        <dbReference type="ChEBI" id="CHEBI:58210"/>
    </ligand>
</feature>
<dbReference type="Pfam" id="PF01243">
    <property type="entry name" value="PNPOx_N"/>
    <property type="match status" value="1"/>
</dbReference>
<dbReference type="PROSITE" id="PS01064">
    <property type="entry name" value="PYRIDOX_OXIDASE"/>
    <property type="match status" value="1"/>
</dbReference>
<protein>
    <recommendedName>
        <fullName evidence="5">Pyridoxamine 5'-phosphate oxidase</fullName>
        <ecNumber evidence="5">1.4.3.5</ecNumber>
    </recommendedName>
</protein>
<dbReference type="GO" id="GO:0004733">
    <property type="term" value="F:pyridoxamine phosphate oxidase activity"/>
    <property type="evidence" value="ECO:0007669"/>
    <property type="project" value="UniProtKB-UniRule"/>
</dbReference>
<dbReference type="EMBL" id="CP030032">
    <property type="protein sequence ID" value="AWV89940.1"/>
    <property type="molecule type" value="Genomic_DNA"/>
</dbReference>
<feature type="binding site" evidence="6">
    <location>
        <position position="90"/>
    </location>
    <ligand>
        <name>FMN</name>
        <dbReference type="ChEBI" id="CHEBI:58210"/>
    </ligand>
</feature>
<evidence type="ECO:0000256" key="3">
    <source>
        <dbReference type="ARBA" id="ARBA00022643"/>
    </source>
</evidence>
<dbReference type="Proteomes" id="UP000249799">
    <property type="component" value="Chromosome"/>
</dbReference>
<feature type="domain" description="Pyridoxamine 5'-phosphate oxidase N-terminal" evidence="7">
    <location>
        <begin position="20"/>
        <end position="143"/>
    </location>
</feature>